<evidence type="ECO:0000313" key="3">
    <source>
        <dbReference type="Proteomes" id="UP000583944"/>
    </source>
</evidence>
<evidence type="ECO:0000313" key="2">
    <source>
        <dbReference type="EMBL" id="KAF5214639.1"/>
    </source>
</evidence>
<organism evidence="2 3">
    <name type="scientific">Trypanosoma cruzi</name>
    <dbReference type="NCBI Taxonomy" id="5693"/>
    <lineage>
        <taxon>Eukaryota</taxon>
        <taxon>Discoba</taxon>
        <taxon>Euglenozoa</taxon>
        <taxon>Kinetoplastea</taxon>
        <taxon>Metakinetoplastina</taxon>
        <taxon>Trypanosomatida</taxon>
        <taxon>Trypanosomatidae</taxon>
        <taxon>Trypanosoma</taxon>
        <taxon>Schizotrypanum</taxon>
    </lineage>
</organism>
<feature type="region of interest" description="Disordered" evidence="1">
    <location>
        <begin position="158"/>
        <end position="222"/>
    </location>
</feature>
<accession>A0A7J6XJD7</accession>
<gene>
    <name evidence="2" type="ORF">ECC02_012744</name>
</gene>
<feature type="region of interest" description="Disordered" evidence="1">
    <location>
        <begin position="1"/>
        <end position="23"/>
    </location>
</feature>
<dbReference type="EMBL" id="JABDHM010000457">
    <property type="protein sequence ID" value="KAF5214639.1"/>
    <property type="molecule type" value="Genomic_DNA"/>
</dbReference>
<name>A0A7J6XJD7_TRYCR</name>
<proteinExistence type="predicted"/>
<feature type="compositionally biased region" description="Basic residues" evidence="1">
    <location>
        <begin position="192"/>
        <end position="222"/>
    </location>
</feature>
<feature type="compositionally biased region" description="Basic residues" evidence="1">
    <location>
        <begin position="158"/>
        <end position="169"/>
    </location>
</feature>
<dbReference type="VEuPathDB" id="TriTrypDB:ECC02_012744"/>
<reference evidence="2 3" key="1">
    <citation type="journal article" date="2019" name="Genome Biol. Evol.">
        <title>Nanopore Sequencing Significantly Improves Genome Assembly of the Protozoan Parasite Trypanosoma cruzi.</title>
        <authorList>
            <person name="Diaz-Viraque F."/>
            <person name="Pita S."/>
            <person name="Greif G."/>
            <person name="de Souza R.C.M."/>
            <person name="Iraola G."/>
            <person name="Robello C."/>
        </authorList>
    </citation>
    <scope>NUCLEOTIDE SEQUENCE [LARGE SCALE GENOMIC DNA]</scope>
    <source>
        <strain evidence="2 3">Berenice</strain>
    </source>
</reference>
<dbReference type="AlphaFoldDB" id="A0A7J6XJD7"/>
<protein>
    <submittedName>
        <fullName evidence="2">Uncharacterized protein</fullName>
    </submittedName>
</protein>
<dbReference type="Proteomes" id="UP000583944">
    <property type="component" value="Unassembled WGS sequence"/>
</dbReference>
<comment type="caution">
    <text evidence="2">The sequence shown here is derived from an EMBL/GenBank/DDBJ whole genome shotgun (WGS) entry which is preliminary data.</text>
</comment>
<sequence>MAAAPSHVSARRVTLDGGTPPSSPVSLGVGLLSSFRSALPGYAYSQDRWGRTVVPGRSRQNNPPASAHGCRSVAGTGPIRSLGRPCSQSPPATAAFHSGPCIPVASSAAASRQPFVERPGAACCTASAALRRTDPGRTSRRLVGRVSSLSRSYPWAPCHRRYGQARRHRQEGEKQSNSKTPMKGVRQGQRSSRTKKEKKERARRRGVTSHTPPRRSHACRCM</sequence>
<evidence type="ECO:0000256" key="1">
    <source>
        <dbReference type="SAM" id="MobiDB-lite"/>
    </source>
</evidence>